<proteinExistence type="predicted"/>
<dbReference type="AlphaFoldDB" id="A0A2S8BHC7"/>
<evidence type="ECO:0000313" key="1">
    <source>
        <dbReference type="EMBL" id="PQM46072.1"/>
    </source>
</evidence>
<dbReference type="EMBL" id="PPEA01000550">
    <property type="protein sequence ID" value="PQM46072.1"/>
    <property type="molecule type" value="Genomic_DNA"/>
</dbReference>
<name>A0A2S8BHC7_9MYCO</name>
<accession>A0A2S8BHC7</accession>
<organism evidence="1 2">
    <name type="scientific">Mycobacterium talmoniae</name>
    <dbReference type="NCBI Taxonomy" id="1858794"/>
    <lineage>
        <taxon>Bacteria</taxon>
        <taxon>Bacillati</taxon>
        <taxon>Actinomycetota</taxon>
        <taxon>Actinomycetes</taxon>
        <taxon>Mycobacteriales</taxon>
        <taxon>Mycobacteriaceae</taxon>
        <taxon>Mycobacterium</taxon>
    </lineage>
</organism>
<reference evidence="1 2" key="1">
    <citation type="journal article" date="2017" name="Int. J. Syst. Evol. Microbiol.">
        <title>Mycobacterium talmoniae sp. nov., a slowly growing mycobacterium isolated from human respiratory samples.</title>
        <authorList>
            <person name="Davidson R.M."/>
            <person name="DeGroote M.A."/>
            <person name="Marola J.L."/>
            <person name="Buss S."/>
            <person name="Jones V."/>
            <person name="McNeil M.R."/>
            <person name="Freifeld A.G."/>
            <person name="Elaine Epperson L."/>
            <person name="Hasan N.A."/>
            <person name="Jackson M."/>
            <person name="Iwen P.C."/>
            <person name="Salfinger M."/>
            <person name="Strong M."/>
        </authorList>
    </citation>
    <scope>NUCLEOTIDE SEQUENCE [LARGE SCALE GENOMIC DNA]</scope>
    <source>
        <strain evidence="1 2">ATCC BAA-2683</strain>
    </source>
</reference>
<evidence type="ECO:0000313" key="2">
    <source>
        <dbReference type="Proteomes" id="UP000238296"/>
    </source>
</evidence>
<comment type="caution">
    <text evidence="1">The sequence shown here is derived from an EMBL/GenBank/DDBJ whole genome shotgun (WGS) entry which is preliminary data.</text>
</comment>
<sequence>MWLSIAVRVVPNVFCEPAINDSSCARVSAKVCIGLIASCRASTRSGAVSCNPRVASSSADTVDGASGSVATMASSSFRMWVS</sequence>
<protein>
    <submittedName>
        <fullName evidence="1">Uncharacterized protein</fullName>
    </submittedName>
</protein>
<dbReference type="Proteomes" id="UP000238296">
    <property type="component" value="Unassembled WGS sequence"/>
</dbReference>
<gene>
    <name evidence="1" type="ORF">C1Y40_03780</name>
</gene>